<feature type="domain" description="Response regulatory" evidence="2">
    <location>
        <begin position="9"/>
        <end position="137"/>
    </location>
</feature>
<gene>
    <name evidence="3" type="ORF">GCM10023183_12050</name>
</gene>
<dbReference type="SUPFAM" id="SSF52172">
    <property type="entry name" value="CheY-like"/>
    <property type="match status" value="1"/>
</dbReference>
<dbReference type="SMART" id="SM00448">
    <property type="entry name" value="REC"/>
    <property type="match status" value="1"/>
</dbReference>
<dbReference type="InterPro" id="IPR001789">
    <property type="entry name" value="Sig_transdc_resp-reg_receiver"/>
</dbReference>
<evidence type="ECO:0000256" key="1">
    <source>
        <dbReference type="PROSITE-ProRule" id="PRU00169"/>
    </source>
</evidence>
<feature type="modified residue" description="4-aspartylphosphate" evidence="1">
    <location>
        <position position="68"/>
    </location>
</feature>
<keyword evidence="4" id="KW-1185">Reference proteome</keyword>
<proteinExistence type="predicted"/>
<dbReference type="Pfam" id="PF00072">
    <property type="entry name" value="Response_reg"/>
    <property type="match status" value="1"/>
</dbReference>
<name>A0ABP8FDN6_9BACT</name>
<keyword evidence="1" id="KW-0597">Phosphoprotein</keyword>
<accession>A0ABP8FDN6</accession>
<organism evidence="3 4">
    <name type="scientific">Nibribacter koreensis</name>
    <dbReference type="NCBI Taxonomy" id="1084519"/>
    <lineage>
        <taxon>Bacteria</taxon>
        <taxon>Pseudomonadati</taxon>
        <taxon>Bacteroidota</taxon>
        <taxon>Cytophagia</taxon>
        <taxon>Cytophagales</taxon>
        <taxon>Hymenobacteraceae</taxon>
        <taxon>Nibribacter</taxon>
    </lineage>
</organism>
<dbReference type="InterPro" id="IPR052893">
    <property type="entry name" value="TCS_response_regulator"/>
</dbReference>
<protein>
    <submittedName>
        <fullName evidence="3">Response regulator</fullName>
    </submittedName>
</protein>
<evidence type="ECO:0000259" key="2">
    <source>
        <dbReference type="PROSITE" id="PS50110"/>
    </source>
</evidence>
<reference evidence="4" key="1">
    <citation type="journal article" date="2019" name="Int. J. Syst. Evol. Microbiol.">
        <title>The Global Catalogue of Microorganisms (GCM) 10K type strain sequencing project: providing services to taxonomists for standard genome sequencing and annotation.</title>
        <authorList>
            <consortium name="The Broad Institute Genomics Platform"/>
            <consortium name="The Broad Institute Genome Sequencing Center for Infectious Disease"/>
            <person name="Wu L."/>
            <person name="Ma J."/>
        </authorList>
    </citation>
    <scope>NUCLEOTIDE SEQUENCE [LARGE SCALE GENOMIC DNA]</scope>
    <source>
        <strain evidence="4">JCM 17917</strain>
    </source>
</reference>
<dbReference type="Gene3D" id="3.40.50.2300">
    <property type="match status" value="1"/>
</dbReference>
<dbReference type="InterPro" id="IPR011006">
    <property type="entry name" value="CheY-like_superfamily"/>
</dbReference>
<dbReference type="EMBL" id="BAABGX010000001">
    <property type="protein sequence ID" value="GAA4301188.1"/>
    <property type="molecule type" value="Genomic_DNA"/>
</dbReference>
<sequence length="149" mass="16941">MNHMERIKCVLLVDDDHSANFITKTVISKLNCSEEIVIALNGREALEILAERCQGDSGKPCPQLILLDVKMPVMDGFEFLKNFELLPLAPERRPVVIMLSTSTNPKDLQLAQTFKIGEFITKPLKADQMERLLDKYFKLDEESTLQECS</sequence>
<dbReference type="PROSITE" id="PS50110">
    <property type="entry name" value="RESPONSE_REGULATORY"/>
    <property type="match status" value="1"/>
</dbReference>
<evidence type="ECO:0000313" key="4">
    <source>
        <dbReference type="Proteomes" id="UP001501844"/>
    </source>
</evidence>
<comment type="caution">
    <text evidence="3">The sequence shown here is derived from an EMBL/GenBank/DDBJ whole genome shotgun (WGS) entry which is preliminary data.</text>
</comment>
<evidence type="ECO:0000313" key="3">
    <source>
        <dbReference type="EMBL" id="GAA4301188.1"/>
    </source>
</evidence>
<dbReference type="PANTHER" id="PTHR44520:SF2">
    <property type="entry name" value="RESPONSE REGULATOR RCP1"/>
    <property type="match status" value="1"/>
</dbReference>
<dbReference type="PANTHER" id="PTHR44520">
    <property type="entry name" value="RESPONSE REGULATOR RCP1-RELATED"/>
    <property type="match status" value="1"/>
</dbReference>
<dbReference type="Proteomes" id="UP001501844">
    <property type="component" value="Unassembled WGS sequence"/>
</dbReference>